<dbReference type="GO" id="GO:0005886">
    <property type="term" value="C:plasma membrane"/>
    <property type="evidence" value="ECO:0007669"/>
    <property type="project" value="UniProtKB-SubCell"/>
</dbReference>
<dbReference type="Proteomes" id="UP001063166">
    <property type="component" value="Unassembled WGS sequence"/>
</dbReference>
<evidence type="ECO:0000256" key="4">
    <source>
        <dbReference type="ARBA" id="ARBA00022989"/>
    </source>
</evidence>
<dbReference type="InterPro" id="IPR052053">
    <property type="entry name" value="IM_YidH-like"/>
</dbReference>
<organism evidence="8 9">
    <name type="scientific">Lyophyllum shimeji</name>
    <name type="common">Hon-shimeji</name>
    <name type="synonym">Tricholoma shimeji</name>
    <dbReference type="NCBI Taxonomy" id="47721"/>
    <lineage>
        <taxon>Eukaryota</taxon>
        <taxon>Fungi</taxon>
        <taxon>Dikarya</taxon>
        <taxon>Basidiomycota</taxon>
        <taxon>Agaricomycotina</taxon>
        <taxon>Agaricomycetes</taxon>
        <taxon>Agaricomycetidae</taxon>
        <taxon>Agaricales</taxon>
        <taxon>Tricholomatineae</taxon>
        <taxon>Lyophyllaceae</taxon>
        <taxon>Lyophyllum</taxon>
    </lineage>
</organism>
<evidence type="ECO:0000256" key="1">
    <source>
        <dbReference type="ARBA" id="ARBA00004651"/>
    </source>
</evidence>
<reference evidence="8" key="1">
    <citation type="submission" date="2022-07" db="EMBL/GenBank/DDBJ databases">
        <title>The genome of Lyophyllum shimeji provides insight into the initial evolution of ectomycorrhizal fungal genome.</title>
        <authorList>
            <person name="Kobayashi Y."/>
            <person name="Shibata T."/>
            <person name="Hirakawa H."/>
            <person name="Shigenobu S."/>
            <person name="Nishiyama T."/>
            <person name="Yamada A."/>
            <person name="Hasebe M."/>
            <person name="Kawaguchi M."/>
        </authorList>
    </citation>
    <scope>NUCLEOTIDE SEQUENCE</scope>
    <source>
        <strain evidence="8">AT787</strain>
    </source>
</reference>
<dbReference type="PANTHER" id="PTHR34187">
    <property type="entry name" value="FGR18P"/>
    <property type="match status" value="1"/>
</dbReference>
<evidence type="ECO:0000259" key="7">
    <source>
        <dbReference type="Pfam" id="PF02656"/>
    </source>
</evidence>
<protein>
    <recommendedName>
        <fullName evidence="7">DUF202 domain-containing protein</fullName>
    </recommendedName>
</protein>
<dbReference type="OrthoDB" id="199599at2759"/>
<evidence type="ECO:0000256" key="6">
    <source>
        <dbReference type="SAM" id="Phobius"/>
    </source>
</evidence>
<proteinExistence type="predicted"/>
<feature type="transmembrane region" description="Helical" evidence="6">
    <location>
        <begin position="225"/>
        <end position="244"/>
    </location>
</feature>
<sequence length="255" mass="27563">MHSLTSCSDLFTLTSPSTITTFTQSKRRHLSSRTIRRPRESKACLSRALDKLHIRTLEENGERCDNGHSHDRSAPSSVTALSSSNACQNDTAICKSSCEPTDEDYSLQQLSKRRKSLLPSISLTLVNSGSVGRDHLASERTFLAYVRTSLAIACSGVALVQLYTAASANPGHSTGHRLHAYIRPLGAVTIILGLIVLMIGVVRYFSVQAALTRGTFPVARAVTGFITMALTLLVIVMFGILLAGKSEPAKGKPRH</sequence>
<evidence type="ECO:0000256" key="2">
    <source>
        <dbReference type="ARBA" id="ARBA00022475"/>
    </source>
</evidence>
<dbReference type="Pfam" id="PF02656">
    <property type="entry name" value="DUF202"/>
    <property type="match status" value="1"/>
</dbReference>
<dbReference type="PANTHER" id="PTHR34187:SF2">
    <property type="entry name" value="DUF202 DOMAIN-CONTAINING PROTEIN"/>
    <property type="match status" value="1"/>
</dbReference>
<gene>
    <name evidence="8" type="ORF">LshimejAT787_0501620</name>
</gene>
<name>A0A9P3PN09_LYOSH</name>
<dbReference type="InterPro" id="IPR003807">
    <property type="entry name" value="DUF202"/>
</dbReference>
<evidence type="ECO:0000313" key="9">
    <source>
        <dbReference type="Proteomes" id="UP001063166"/>
    </source>
</evidence>
<keyword evidence="2" id="KW-1003">Cell membrane</keyword>
<evidence type="ECO:0000313" key="8">
    <source>
        <dbReference type="EMBL" id="GLB38297.1"/>
    </source>
</evidence>
<dbReference type="AlphaFoldDB" id="A0A9P3PN09"/>
<accession>A0A9P3PN09</accession>
<feature type="domain" description="DUF202" evidence="7">
    <location>
        <begin position="133"/>
        <end position="209"/>
    </location>
</feature>
<comment type="caution">
    <text evidence="8">The sequence shown here is derived from an EMBL/GenBank/DDBJ whole genome shotgun (WGS) entry which is preliminary data.</text>
</comment>
<evidence type="ECO:0000256" key="5">
    <source>
        <dbReference type="ARBA" id="ARBA00023136"/>
    </source>
</evidence>
<dbReference type="EMBL" id="BRPK01000005">
    <property type="protein sequence ID" value="GLB38297.1"/>
    <property type="molecule type" value="Genomic_DNA"/>
</dbReference>
<keyword evidence="5 6" id="KW-0472">Membrane</keyword>
<keyword evidence="3 6" id="KW-0812">Transmembrane</keyword>
<feature type="transmembrane region" description="Helical" evidence="6">
    <location>
        <begin position="142"/>
        <end position="164"/>
    </location>
</feature>
<comment type="subcellular location">
    <subcellularLocation>
        <location evidence="1">Cell membrane</location>
        <topology evidence="1">Multi-pass membrane protein</topology>
    </subcellularLocation>
</comment>
<keyword evidence="4 6" id="KW-1133">Transmembrane helix</keyword>
<keyword evidence="9" id="KW-1185">Reference proteome</keyword>
<feature type="transmembrane region" description="Helical" evidence="6">
    <location>
        <begin position="185"/>
        <end position="205"/>
    </location>
</feature>
<evidence type="ECO:0000256" key="3">
    <source>
        <dbReference type="ARBA" id="ARBA00022692"/>
    </source>
</evidence>